<evidence type="ECO:0000313" key="1">
    <source>
        <dbReference type="EMBL" id="GIF26709.1"/>
    </source>
</evidence>
<dbReference type="SUPFAM" id="SSF51735">
    <property type="entry name" value="NAD(P)-binding Rossmann-fold domains"/>
    <property type="match status" value="1"/>
</dbReference>
<dbReference type="AlphaFoldDB" id="A0A919NWN7"/>
<comment type="caution">
    <text evidence="1">The sequence shown here is derived from an EMBL/GenBank/DDBJ whole genome shotgun (WGS) entry which is preliminary data.</text>
</comment>
<accession>A0A919NWN7</accession>
<reference evidence="1" key="1">
    <citation type="submission" date="2021-01" db="EMBL/GenBank/DDBJ databases">
        <title>Whole genome shotgun sequence of Actinoplanes tereljensis NBRC 105297.</title>
        <authorList>
            <person name="Komaki H."/>
            <person name="Tamura T."/>
        </authorList>
    </citation>
    <scope>NUCLEOTIDE SEQUENCE</scope>
    <source>
        <strain evidence="1">NBRC 105297</strain>
    </source>
</reference>
<dbReference type="InterPro" id="IPR036291">
    <property type="entry name" value="NAD(P)-bd_dom_sf"/>
</dbReference>
<organism evidence="1 2">
    <name type="scientific">Paractinoplanes tereljensis</name>
    <dbReference type="NCBI Taxonomy" id="571912"/>
    <lineage>
        <taxon>Bacteria</taxon>
        <taxon>Bacillati</taxon>
        <taxon>Actinomycetota</taxon>
        <taxon>Actinomycetes</taxon>
        <taxon>Micromonosporales</taxon>
        <taxon>Micromonosporaceae</taxon>
        <taxon>Paractinoplanes</taxon>
    </lineage>
</organism>
<keyword evidence="2" id="KW-1185">Reference proteome</keyword>
<sequence>MEHLVLLSSSTVLAPNAASNPIAAQHTTVERALDDAGLDRPGYFATNAFRWQSIRTHRVLRTAFPDAITAPVHERDIVEVAVRALLTDSQNTAYVVLGAGPVAIRDQVAATAEALGGPVRLEQVDVATYRAELTAHLPESLADRLIGADGSVPPLPAALAIDAVPELLGRRALTFPRGPATTRTISADRAPILASPVAEAVTAGGIRHDS</sequence>
<dbReference type="Proteomes" id="UP000623608">
    <property type="component" value="Unassembled WGS sequence"/>
</dbReference>
<evidence type="ECO:0000313" key="2">
    <source>
        <dbReference type="Proteomes" id="UP000623608"/>
    </source>
</evidence>
<proteinExistence type="predicted"/>
<dbReference type="RefSeq" id="WP_203814513.1">
    <property type="nucleotide sequence ID" value="NZ_BOMY01000064.1"/>
</dbReference>
<dbReference type="Gene3D" id="3.40.50.720">
    <property type="entry name" value="NAD(P)-binding Rossmann-like Domain"/>
    <property type="match status" value="1"/>
</dbReference>
<name>A0A919NWN7_9ACTN</name>
<protein>
    <submittedName>
        <fullName evidence="1">Uncharacterized protein</fullName>
    </submittedName>
</protein>
<dbReference type="EMBL" id="BOMY01000064">
    <property type="protein sequence ID" value="GIF26709.1"/>
    <property type="molecule type" value="Genomic_DNA"/>
</dbReference>
<gene>
    <name evidence="1" type="ORF">Ate02nite_94390</name>
</gene>